<keyword evidence="10" id="KW-0539">Nucleus</keyword>
<name>A0A9P1D404_9DINO</name>
<dbReference type="GO" id="GO:0005525">
    <property type="term" value="F:GTP binding"/>
    <property type="evidence" value="ECO:0007669"/>
    <property type="project" value="UniProtKB-UniRule"/>
</dbReference>
<evidence type="ECO:0000256" key="5">
    <source>
        <dbReference type="ARBA" id="ARBA00014184"/>
    </source>
</evidence>
<dbReference type="OrthoDB" id="10250004at2759"/>
<dbReference type="GO" id="GO:0005929">
    <property type="term" value="C:cilium"/>
    <property type="evidence" value="ECO:0007669"/>
    <property type="project" value="UniProtKB-SubCell"/>
</dbReference>
<dbReference type="InterPro" id="IPR003008">
    <property type="entry name" value="Tubulin_FtsZ_GTPase"/>
</dbReference>
<dbReference type="AlphaFoldDB" id="A0A9P1D404"/>
<comment type="similarity">
    <text evidence="4 14">Belongs to the tubulin family.</text>
</comment>
<dbReference type="Pfam" id="PF00091">
    <property type="entry name" value="Tubulin"/>
    <property type="match status" value="1"/>
</dbReference>
<dbReference type="InterPro" id="IPR002967">
    <property type="entry name" value="Delta_tubulin"/>
</dbReference>
<evidence type="ECO:0000256" key="4">
    <source>
        <dbReference type="ARBA" id="ARBA00009636"/>
    </source>
</evidence>
<evidence type="ECO:0000259" key="15">
    <source>
        <dbReference type="Pfam" id="PF00091"/>
    </source>
</evidence>
<keyword evidence="11" id="KW-0966">Cell projection</keyword>
<evidence type="ECO:0000256" key="10">
    <source>
        <dbReference type="ARBA" id="ARBA00023242"/>
    </source>
</evidence>
<dbReference type="SUPFAM" id="SSF55307">
    <property type="entry name" value="Tubulin C-terminal domain-like"/>
    <property type="match status" value="1"/>
</dbReference>
<feature type="domain" description="Tubulin/FtsZ GTPase" evidence="15">
    <location>
        <begin position="7"/>
        <end position="81"/>
    </location>
</feature>
<comment type="caution">
    <text evidence="16">The sequence shown here is derived from an EMBL/GenBank/DDBJ whole genome shotgun (WGS) entry which is preliminary data.</text>
</comment>
<dbReference type="GO" id="GO:0007017">
    <property type="term" value="P:microtubule-based process"/>
    <property type="evidence" value="ECO:0007669"/>
    <property type="project" value="InterPro"/>
</dbReference>
<protein>
    <recommendedName>
        <fullName evidence="5">Tubulin delta chain</fullName>
    </recommendedName>
    <alternativeName>
        <fullName evidence="12">Delta-tubulin</fullName>
    </alternativeName>
</protein>
<dbReference type="InterPro" id="IPR000217">
    <property type="entry name" value="Tubulin"/>
</dbReference>
<evidence type="ECO:0000256" key="8">
    <source>
        <dbReference type="ARBA" id="ARBA00022794"/>
    </source>
</evidence>
<evidence type="ECO:0000313" key="16">
    <source>
        <dbReference type="EMBL" id="CAI4003424.1"/>
    </source>
</evidence>
<dbReference type="GO" id="GO:0005814">
    <property type="term" value="C:centriole"/>
    <property type="evidence" value="ECO:0007669"/>
    <property type="project" value="UniProtKB-SubCell"/>
</dbReference>
<keyword evidence="9 14" id="KW-0342">GTP-binding</keyword>
<evidence type="ECO:0000256" key="9">
    <source>
        <dbReference type="ARBA" id="ARBA00023134"/>
    </source>
</evidence>
<evidence type="ECO:0000256" key="14">
    <source>
        <dbReference type="RuleBase" id="RU000352"/>
    </source>
</evidence>
<accession>A0A9P1D404</accession>
<evidence type="ECO:0000256" key="7">
    <source>
        <dbReference type="ARBA" id="ARBA00022741"/>
    </source>
</evidence>
<dbReference type="InterPro" id="IPR017975">
    <property type="entry name" value="Tubulin_CS"/>
</dbReference>
<evidence type="ECO:0000256" key="2">
    <source>
        <dbReference type="ARBA" id="ARBA00004123"/>
    </source>
</evidence>
<evidence type="ECO:0000313" key="18">
    <source>
        <dbReference type="Proteomes" id="UP001152797"/>
    </source>
</evidence>
<comment type="function">
    <text evidence="13">Acts as a positive regulator of hedgehog signaling and regulates ciliary function.</text>
</comment>
<dbReference type="InterPro" id="IPR036525">
    <property type="entry name" value="Tubulin/FtsZ_GTPase_sf"/>
</dbReference>
<keyword evidence="8" id="KW-0970">Cilium biogenesis/degradation</keyword>
<proteinExistence type="inferred from homology"/>
<keyword evidence="6 14" id="KW-0493">Microtubule</keyword>
<keyword evidence="7 14" id="KW-0547">Nucleotide-binding</keyword>
<evidence type="ECO:0000256" key="3">
    <source>
        <dbReference type="ARBA" id="ARBA00004138"/>
    </source>
</evidence>
<dbReference type="GO" id="GO:0005634">
    <property type="term" value="C:nucleus"/>
    <property type="evidence" value="ECO:0007669"/>
    <property type="project" value="UniProtKB-SubCell"/>
</dbReference>
<evidence type="ECO:0000313" key="17">
    <source>
        <dbReference type="EMBL" id="CAL4790736.1"/>
    </source>
</evidence>
<sequence>MAPWQALHSVAGGTGSGLGSFVLSAVRDAFPSAVLSSLSVWPFRTGEVSVQCYNAALTLSSIYEHTDLSVMCENEGYLELCRVLLGQERPSLDSLNSAMSGNLVRVMMPCGSVHKLYGPGCPLLQLAGHLAAHPLYRLTTVRALPQIRKGAEAFTSDAWTALQRRMLQLCEHGTMVDRPSASPEAMHCRTVSASTFLWGDGATDASLEPLRRMPLWQHSVDGMQAHQVHADGHHVGGLERSLGIVSNCQAVLPALCSTTSRATSMLRASAYLHQYERYGLSRDEMSEAILVMLQAQHDYEQLSASG</sequence>
<reference evidence="16" key="1">
    <citation type="submission" date="2022-10" db="EMBL/GenBank/DDBJ databases">
        <authorList>
            <person name="Chen Y."/>
            <person name="Dougan E. K."/>
            <person name="Chan C."/>
            <person name="Rhodes N."/>
            <person name="Thang M."/>
        </authorList>
    </citation>
    <scope>NUCLEOTIDE SEQUENCE</scope>
</reference>
<dbReference type="GO" id="GO:0005200">
    <property type="term" value="F:structural constituent of cytoskeleton"/>
    <property type="evidence" value="ECO:0007669"/>
    <property type="project" value="InterPro"/>
</dbReference>
<dbReference type="GO" id="GO:0030030">
    <property type="term" value="P:cell projection organization"/>
    <property type="evidence" value="ECO:0007669"/>
    <property type="project" value="UniProtKB-KW"/>
</dbReference>
<dbReference type="PRINTS" id="PR01161">
    <property type="entry name" value="TUBULIN"/>
</dbReference>
<dbReference type="Gene3D" id="3.40.50.1440">
    <property type="entry name" value="Tubulin/FtsZ, GTPase domain"/>
    <property type="match status" value="1"/>
</dbReference>
<dbReference type="PRINTS" id="PR01224">
    <property type="entry name" value="DELTATUBULIN"/>
</dbReference>
<organism evidence="16">
    <name type="scientific">Cladocopium goreaui</name>
    <dbReference type="NCBI Taxonomy" id="2562237"/>
    <lineage>
        <taxon>Eukaryota</taxon>
        <taxon>Sar</taxon>
        <taxon>Alveolata</taxon>
        <taxon>Dinophyceae</taxon>
        <taxon>Suessiales</taxon>
        <taxon>Symbiodiniaceae</taxon>
        <taxon>Cladocopium</taxon>
    </lineage>
</organism>
<reference evidence="17 18" key="2">
    <citation type="submission" date="2024-05" db="EMBL/GenBank/DDBJ databases">
        <authorList>
            <person name="Chen Y."/>
            <person name="Shah S."/>
            <person name="Dougan E. K."/>
            <person name="Thang M."/>
            <person name="Chan C."/>
        </authorList>
    </citation>
    <scope>NUCLEOTIDE SEQUENCE [LARGE SCALE GENOMIC DNA]</scope>
</reference>
<comment type="subcellular location">
    <subcellularLocation>
        <location evidence="3">Cell projection</location>
        <location evidence="3">Cilium</location>
    </subcellularLocation>
    <subcellularLocation>
        <location evidence="1">Cytoplasm</location>
        <location evidence="1">Cytoskeleton</location>
        <location evidence="1">Microtubule organizing center</location>
        <location evidence="1">Centrosome</location>
        <location evidence="1">Centriole</location>
    </subcellularLocation>
    <subcellularLocation>
        <location evidence="2">Nucleus</location>
    </subcellularLocation>
</comment>
<dbReference type="PANTHER" id="PTHR11588">
    <property type="entry name" value="TUBULIN"/>
    <property type="match status" value="1"/>
</dbReference>
<dbReference type="Proteomes" id="UP001152797">
    <property type="component" value="Unassembled WGS sequence"/>
</dbReference>
<dbReference type="EMBL" id="CAMXCT030003268">
    <property type="protein sequence ID" value="CAL4790736.1"/>
    <property type="molecule type" value="Genomic_DNA"/>
</dbReference>
<dbReference type="EMBL" id="CAMXCT010003268">
    <property type="protein sequence ID" value="CAI4003424.1"/>
    <property type="molecule type" value="Genomic_DNA"/>
</dbReference>
<evidence type="ECO:0000256" key="13">
    <source>
        <dbReference type="ARBA" id="ARBA00046149"/>
    </source>
</evidence>
<dbReference type="GO" id="GO:0005874">
    <property type="term" value="C:microtubule"/>
    <property type="evidence" value="ECO:0007669"/>
    <property type="project" value="UniProtKB-KW"/>
</dbReference>
<dbReference type="InterPro" id="IPR008280">
    <property type="entry name" value="Tub_FtsZ_C"/>
</dbReference>
<evidence type="ECO:0000256" key="12">
    <source>
        <dbReference type="ARBA" id="ARBA00030594"/>
    </source>
</evidence>
<dbReference type="PROSITE" id="PS00227">
    <property type="entry name" value="TUBULIN"/>
    <property type="match status" value="1"/>
</dbReference>
<evidence type="ECO:0000256" key="1">
    <source>
        <dbReference type="ARBA" id="ARBA00004114"/>
    </source>
</evidence>
<evidence type="ECO:0000256" key="6">
    <source>
        <dbReference type="ARBA" id="ARBA00022701"/>
    </source>
</evidence>
<dbReference type="SUPFAM" id="SSF52490">
    <property type="entry name" value="Tubulin nucleotide-binding domain-like"/>
    <property type="match status" value="1"/>
</dbReference>
<keyword evidence="18" id="KW-1185">Reference proteome</keyword>
<evidence type="ECO:0000256" key="11">
    <source>
        <dbReference type="ARBA" id="ARBA00023273"/>
    </source>
</evidence>
<dbReference type="EMBL" id="CAMXCT020003268">
    <property type="protein sequence ID" value="CAL1156799.1"/>
    <property type="molecule type" value="Genomic_DNA"/>
</dbReference>
<gene>
    <name evidence="16" type="ORF">C1SCF055_LOCUS29295</name>
</gene>